<dbReference type="PANTHER" id="PTHR12192">
    <property type="entry name" value="CATION TRANSPORT PROTEIN CHAC-RELATED"/>
    <property type="match status" value="1"/>
</dbReference>
<dbReference type="Pfam" id="PF04752">
    <property type="entry name" value="ChaC"/>
    <property type="match status" value="1"/>
</dbReference>
<evidence type="ECO:0000256" key="2">
    <source>
        <dbReference type="ARBA" id="ARBA00023239"/>
    </source>
</evidence>
<dbReference type="CDD" id="cd06661">
    <property type="entry name" value="GGCT_like"/>
    <property type="match status" value="1"/>
</dbReference>
<dbReference type="InterPro" id="IPR006840">
    <property type="entry name" value="ChaC"/>
</dbReference>
<evidence type="ECO:0000256" key="1">
    <source>
        <dbReference type="ARBA" id="ARBA00012344"/>
    </source>
</evidence>
<dbReference type="InterPro" id="IPR036568">
    <property type="entry name" value="GGCT-like_sf"/>
</dbReference>
<gene>
    <name evidence="3" type="ORF">DKG75_16355</name>
</gene>
<organism evidence="3 4">
    <name type="scientific">Zavarzinia compransoris</name>
    <dbReference type="NCBI Taxonomy" id="1264899"/>
    <lineage>
        <taxon>Bacteria</taxon>
        <taxon>Pseudomonadati</taxon>
        <taxon>Pseudomonadota</taxon>
        <taxon>Alphaproteobacteria</taxon>
        <taxon>Rhodospirillales</taxon>
        <taxon>Zavarziniaceae</taxon>
        <taxon>Zavarzinia</taxon>
    </lineage>
</organism>
<evidence type="ECO:0000313" key="4">
    <source>
        <dbReference type="Proteomes" id="UP000246077"/>
    </source>
</evidence>
<dbReference type="GO" id="GO:0006751">
    <property type="term" value="P:glutathione catabolic process"/>
    <property type="evidence" value="ECO:0007669"/>
    <property type="project" value="InterPro"/>
</dbReference>
<dbReference type="GO" id="GO:0016740">
    <property type="term" value="F:transferase activity"/>
    <property type="evidence" value="ECO:0007669"/>
    <property type="project" value="UniProtKB-KW"/>
</dbReference>
<sequence length="226" mass="24980">MSLRRGDLAADDFEDALRQLQPGAGFQFVPAEAREASLQATLAAAPPGDLWLFGYGSLMWAPAIEHQGSAAGLLRGWHRRFCLWTHLGRGTIEAPGLVLGLERGGACRGLAFRIARDRAEEELRLVWRREMLTGGYCPRWVSIETPEGPIRAVTFVINRDGARYAGRLCDERTAATIAGAEGHLGSCRDYLEEAIRALDMLGIRDRYLDRLRRKVAACAVADPRHP</sequence>
<dbReference type="OrthoDB" id="9795692at2"/>
<protein>
    <recommendedName>
        <fullName evidence="1">glutathione-specific gamma-glutamylcyclotransferase</fullName>
        <ecNumber evidence="1">4.3.2.7</ecNumber>
    </recommendedName>
</protein>
<comment type="caution">
    <text evidence="3">The sequence shown here is derived from an EMBL/GenBank/DDBJ whole genome shotgun (WGS) entry which is preliminary data.</text>
</comment>
<dbReference type="InterPro" id="IPR013024">
    <property type="entry name" value="GGCT-like"/>
</dbReference>
<keyword evidence="3" id="KW-0808">Transferase</keyword>
<dbReference type="Proteomes" id="UP000246077">
    <property type="component" value="Unassembled WGS sequence"/>
</dbReference>
<dbReference type="GO" id="GO:0061928">
    <property type="term" value="F:glutathione specific gamma-glutamylcyclotransferase activity"/>
    <property type="evidence" value="ECO:0007669"/>
    <property type="project" value="UniProtKB-EC"/>
</dbReference>
<dbReference type="GO" id="GO:0005737">
    <property type="term" value="C:cytoplasm"/>
    <property type="evidence" value="ECO:0007669"/>
    <property type="project" value="TreeGrafter"/>
</dbReference>
<dbReference type="EMBL" id="QGLF01000004">
    <property type="protein sequence ID" value="PWR20011.1"/>
    <property type="molecule type" value="Genomic_DNA"/>
</dbReference>
<keyword evidence="2" id="KW-0456">Lyase</keyword>
<dbReference type="PANTHER" id="PTHR12192:SF2">
    <property type="entry name" value="GLUTATHIONE-SPECIFIC GAMMA-GLUTAMYLCYCLOTRANSFERASE 2"/>
    <property type="match status" value="1"/>
</dbReference>
<dbReference type="AlphaFoldDB" id="A0A317E052"/>
<dbReference type="Gene3D" id="3.10.490.10">
    <property type="entry name" value="Gamma-glutamyl cyclotransferase-like"/>
    <property type="match status" value="1"/>
</dbReference>
<evidence type="ECO:0000313" key="3">
    <source>
        <dbReference type="EMBL" id="PWR20011.1"/>
    </source>
</evidence>
<keyword evidence="4" id="KW-1185">Reference proteome</keyword>
<name>A0A317E052_9PROT</name>
<proteinExistence type="predicted"/>
<reference evidence="4" key="1">
    <citation type="submission" date="2018-05" db="EMBL/GenBank/DDBJ databases">
        <title>Zavarzinia sp. HR-AS.</title>
        <authorList>
            <person name="Lee Y."/>
            <person name="Jeon C.O."/>
        </authorList>
    </citation>
    <scope>NUCLEOTIDE SEQUENCE [LARGE SCALE GENOMIC DNA]</scope>
    <source>
        <strain evidence="4">DSM 1231</strain>
    </source>
</reference>
<dbReference type="RefSeq" id="WP_109922226.1">
    <property type="nucleotide sequence ID" value="NZ_QGLF01000004.1"/>
</dbReference>
<dbReference type="SUPFAM" id="SSF110857">
    <property type="entry name" value="Gamma-glutamyl cyclotransferase-like"/>
    <property type="match status" value="1"/>
</dbReference>
<dbReference type="EC" id="4.3.2.7" evidence="1"/>
<accession>A0A317E052</accession>